<keyword evidence="6" id="KW-0675">Receptor</keyword>
<dbReference type="PANTHER" id="PTHR47429">
    <property type="entry name" value="PROTEIN TWIN LOV 1"/>
    <property type="match status" value="1"/>
</dbReference>
<dbReference type="InterPro" id="IPR000700">
    <property type="entry name" value="PAS-assoc_C"/>
</dbReference>
<evidence type="ECO:0000259" key="8">
    <source>
        <dbReference type="PROSITE" id="PS50112"/>
    </source>
</evidence>
<sequence length="712" mass="77561">MPLLKKPPTGASSKAYSVHQPNIFSREVELSRNTRGSLEIFGGGPQTSPLLFSRTRSAWKDALQCAESHLQEHDTGKVVPSVSGTSPPSSQRPLISGSGDHPSVVSSAALYPRCCVQDDVSKWLTDAEVSGDTSELPSSVSRPLEFVSDTRDNTDVNLEASSKTLSGYPVEPTKTRVEQDWDEVLKHRRGKKISGFSEISDEALSERAAQWGYGVVLKPSNNRGSGSAETEGISRLSWTTGSSDTSSALGKSSRTTSEGSSACSSFSPMIPGLSKNVKEALASFQLAFVVCDALNAEYPILYASAGFFSMTGYTAKEVVGRNCRFLQGQYTDAHDIAMIRGALREGNIYTGKLLNYKKDGSPFWNLLTISPIRDDGGRLIKYIGMQAEVTESAAIGKALDQNGVPADVKNLFEAGRKKTKDNRTAGGVTSETRVHRKISEESNCQRTSRSQYSLSSSRQSFEVSSNVTLALDVHTPLKTGTEVAAFSAEAVDSGGFLEVPKALRGESSCMVDTKNTKRTSSLLKMFKKLNGRFSKRGSRDYSHEDPIAVEDHNDVVSDPDDEDVDDFEGKQRRSSFYSSTESLVGKQELDQTSEFMRVGKTNRQSRQFSEERRDCAGRMDCEIPLRQERFSGDHSRPGSSEHGIGRKVVSYGRRSAEYPVGAVNAFLKNEGLASHAIDRRHSIATVPSVTRPSFSVDGKSQFCIVHPTAPGH</sequence>
<feature type="region of interest" description="Disordered" evidence="7">
    <location>
        <begin position="220"/>
        <end position="265"/>
    </location>
</feature>
<feature type="domain" description="PAS" evidence="8">
    <location>
        <begin position="273"/>
        <end position="322"/>
    </location>
</feature>
<dbReference type="Pfam" id="PF13426">
    <property type="entry name" value="PAS_9"/>
    <property type="match status" value="1"/>
</dbReference>
<feature type="compositionally biased region" description="Low complexity" evidence="7">
    <location>
        <begin position="78"/>
        <end position="89"/>
    </location>
</feature>
<reference evidence="11" key="3">
    <citation type="submission" date="2017-12" db="EMBL/GenBank/DDBJ databases">
        <title>WGS assembly of Marchantia polymorpha.</title>
        <authorList>
            <person name="Bowman J.L."/>
            <person name="Kohchi T."/>
            <person name="Yamato K.T."/>
            <person name="Jenkins J."/>
            <person name="Shu S."/>
            <person name="Ishizaki K."/>
            <person name="Yamaoka S."/>
            <person name="Nishihama R."/>
            <person name="Nakamura Y."/>
            <person name="Berger F."/>
            <person name="Adam C."/>
            <person name="Aki S.S."/>
            <person name="Althoff F."/>
            <person name="Araki T."/>
            <person name="Arteaga-Vazquez M.A."/>
            <person name="Balasubrmanian S."/>
            <person name="Bauer D."/>
            <person name="Boehm C.R."/>
            <person name="Briginshaw L."/>
            <person name="Caballero-Perez J."/>
            <person name="Catarino B."/>
            <person name="Chen F."/>
            <person name="Chiyoda S."/>
            <person name="Chovatia M."/>
            <person name="Davies K.M."/>
            <person name="Delmans M."/>
            <person name="Demura T."/>
            <person name="Dierschke T."/>
            <person name="Dolan L."/>
            <person name="Dorantes-Acosta A.E."/>
            <person name="Eklund D.M."/>
            <person name="Florent S.N."/>
            <person name="Flores-Sandoval E."/>
            <person name="Fujiyama A."/>
            <person name="Fukuzawa H."/>
            <person name="Galik B."/>
            <person name="Grimanelli D."/>
            <person name="Grimwood J."/>
            <person name="Grossniklaus U."/>
            <person name="Hamada T."/>
            <person name="Haseloff J."/>
            <person name="Hetherington A.J."/>
            <person name="Higo A."/>
            <person name="Hirakawa Y."/>
            <person name="Hundley H.N."/>
            <person name="Ikeda Y."/>
            <person name="Inoue K."/>
            <person name="Inoue S."/>
            <person name="Ishida S."/>
            <person name="Jia Q."/>
            <person name="Kakita M."/>
            <person name="Kanazawa T."/>
            <person name="Kawai Y."/>
            <person name="Kawashima T."/>
            <person name="Kennedy M."/>
            <person name="Kinose K."/>
            <person name="Kinoshita T."/>
            <person name="Kohara Y."/>
            <person name="Koide E."/>
            <person name="Komatsu K."/>
            <person name="Kopischke S."/>
            <person name="Kubo M."/>
            <person name="Kyozuka J."/>
            <person name="Lagercrantz U."/>
            <person name="Lin S.S."/>
            <person name="Lindquist E."/>
            <person name="Lipzen A.M."/>
            <person name="Lu C."/>
            <person name="Luna E.D."/>
            <person name="Martienssen R.A."/>
            <person name="Minamino N."/>
            <person name="Mizutani M."/>
            <person name="Mizutani M."/>
            <person name="Mochizuki N."/>
            <person name="Monte I."/>
            <person name="Mosher R."/>
            <person name="Nagasaki H."/>
            <person name="Nakagami H."/>
            <person name="Naramoto S."/>
            <person name="Nishitani K."/>
            <person name="Ohtani M."/>
            <person name="Okamoto T."/>
            <person name="Okumura M."/>
            <person name="Phillips J."/>
            <person name="Pollak B."/>
            <person name="Reinders A."/>
            <person name="Roevekamp M."/>
            <person name="Sano R."/>
            <person name="Sawa S."/>
            <person name="Schmid M.W."/>
            <person name="Shirakawa M."/>
            <person name="Solano R."/>
            <person name="Spunde A."/>
            <person name="Suetsugu N."/>
            <person name="Sugano S."/>
            <person name="Sugiyama A."/>
            <person name="Sun R."/>
            <person name="Suzuki Y."/>
            <person name="Takenaka M."/>
            <person name="Takezawa D."/>
            <person name="Tomogane H."/>
            <person name="Tsuzuki M."/>
            <person name="Ueda T."/>
            <person name="Umeda M."/>
            <person name="Ward J.M."/>
            <person name="Watanabe Y."/>
            <person name="Yazaki K."/>
            <person name="Yokoyama R."/>
            <person name="Yoshitake Y."/>
            <person name="Yotsui I."/>
            <person name="Zachgo S."/>
            <person name="Schmutz J."/>
        </authorList>
    </citation>
    <scope>NUCLEOTIDE SEQUENCE [LARGE SCALE GENOMIC DNA]</scope>
    <source>
        <strain evidence="11">Tak-1</strain>
    </source>
</reference>
<dbReference type="Proteomes" id="UP000244005">
    <property type="component" value="Unassembled WGS sequence"/>
</dbReference>
<gene>
    <name evidence="10" type="primary">F62B12.1</name>
    <name evidence="11" type="ORF">MARPO_0017s0006</name>
</gene>
<dbReference type="EMBL" id="KZ772689">
    <property type="protein sequence ID" value="PTQ44881.1"/>
    <property type="molecule type" value="Genomic_DNA"/>
</dbReference>
<evidence type="ECO:0000313" key="10">
    <source>
        <dbReference type="EMBL" id="BAF48778.1"/>
    </source>
</evidence>
<evidence type="ECO:0000256" key="4">
    <source>
        <dbReference type="ARBA" id="ARBA00022643"/>
    </source>
</evidence>
<keyword evidence="2" id="KW-0716">Sensory transduction</keyword>
<dbReference type="GO" id="GO:0005634">
    <property type="term" value="C:nucleus"/>
    <property type="evidence" value="ECO:0000318"/>
    <property type="project" value="GO_Central"/>
</dbReference>
<feature type="compositionally biased region" description="Polar residues" evidence="7">
    <location>
        <begin position="236"/>
        <end position="265"/>
    </location>
</feature>
<evidence type="ECO:0000313" key="11">
    <source>
        <dbReference type="EMBL" id="PTQ44880.1"/>
    </source>
</evidence>
<feature type="compositionally biased region" description="Acidic residues" evidence="7">
    <location>
        <begin position="557"/>
        <end position="566"/>
    </location>
</feature>
<organism evidence="10">
    <name type="scientific">Marchantia polymorpha</name>
    <name type="common">Common liverwort</name>
    <name type="synonym">Marchantia aquatica</name>
    <dbReference type="NCBI Taxonomy" id="3197"/>
    <lineage>
        <taxon>Eukaryota</taxon>
        <taxon>Viridiplantae</taxon>
        <taxon>Streptophyta</taxon>
        <taxon>Embryophyta</taxon>
        <taxon>Marchantiophyta</taxon>
        <taxon>Marchantiopsida</taxon>
        <taxon>Marchantiidae</taxon>
        <taxon>Marchantiales</taxon>
        <taxon>Marchantiaceae</taxon>
        <taxon>Marchantia</taxon>
    </lineage>
</organism>
<proteinExistence type="evidence at transcript level"/>
<dbReference type="SMART" id="SM00086">
    <property type="entry name" value="PAC"/>
    <property type="match status" value="1"/>
</dbReference>
<name>A4F246_MARPO</name>
<feature type="domain" description="PAC" evidence="9">
    <location>
        <begin position="347"/>
        <end position="401"/>
    </location>
</feature>
<dbReference type="EMBL" id="KZ772689">
    <property type="protein sequence ID" value="PTQ44880.1"/>
    <property type="molecule type" value="Genomic_DNA"/>
</dbReference>
<keyword evidence="12" id="KW-1185">Reference proteome</keyword>
<dbReference type="EMBL" id="AB272581">
    <property type="protein sequence ID" value="BAF48779.1"/>
    <property type="molecule type" value="Genomic_DNA"/>
</dbReference>
<reference evidence="10" key="1">
    <citation type="journal article" date="2007" name="Proc. Natl. Acad. Sci. U.S.A.">
        <title>Gene organization of the liverwort Y chromosome reveals distinct sex chromosome evolution in a haploid system.</title>
        <authorList>
            <person name="Yamato K.T."/>
            <person name="Ishizaki K."/>
            <person name="Fujisawa M."/>
            <person name="Okada S."/>
            <person name="Nakayama S."/>
            <person name="Fujishita M."/>
            <person name="Bando H."/>
            <person name="Yodoya K."/>
            <person name="Hayashi K."/>
            <person name="Bando T."/>
            <person name="Hasumi A."/>
            <person name="Nishio T."/>
            <person name="Sakata R."/>
            <person name="Yamamoto M."/>
            <person name="Yamaki A."/>
            <person name="Kajikawa M."/>
            <person name="Yamano T."/>
            <person name="Nishide T."/>
            <person name="Choi S."/>
            <person name="Shimizu-Ueda Y."/>
            <person name="Hanajiri T."/>
            <person name="Sakaida M."/>
            <person name="Kohno K."/>
            <person name="Takenaka M."/>
            <person name="Yamaoka S."/>
            <person name="Kuriyama C."/>
            <person name="Kohzu Y."/>
            <person name="Nishida H."/>
            <person name="Brennicke A."/>
            <person name="Shin-i T."/>
            <person name="Kohara Y."/>
            <person name="Kohchi T."/>
            <person name="Fukuzawa H."/>
            <person name="Ohyama K."/>
        </authorList>
    </citation>
    <scope>NUCLEOTIDE SEQUENCE</scope>
    <source>
        <strain evidence="10">E</strain>
    </source>
</reference>
<dbReference type="SUPFAM" id="SSF55785">
    <property type="entry name" value="PYP-like sensor domain (PAS domain)"/>
    <property type="match status" value="1"/>
</dbReference>
<dbReference type="GO" id="GO:0009637">
    <property type="term" value="P:response to blue light"/>
    <property type="evidence" value="ECO:0007669"/>
    <property type="project" value="UniProtKB-ARBA"/>
</dbReference>
<keyword evidence="4" id="KW-0288">FMN</keyword>
<evidence type="ECO:0000256" key="6">
    <source>
        <dbReference type="ARBA" id="ARBA00023170"/>
    </source>
</evidence>
<evidence type="ECO:0000256" key="2">
    <source>
        <dbReference type="ARBA" id="ARBA00022606"/>
    </source>
</evidence>
<evidence type="ECO:0000256" key="5">
    <source>
        <dbReference type="ARBA" id="ARBA00022991"/>
    </source>
</evidence>
<keyword evidence="5" id="KW-0157">Chromophore</keyword>
<dbReference type="CDD" id="cd00130">
    <property type="entry name" value="PAS"/>
    <property type="match status" value="1"/>
</dbReference>
<evidence type="ECO:0000256" key="7">
    <source>
        <dbReference type="SAM" id="MobiDB-lite"/>
    </source>
</evidence>
<evidence type="ECO:0000259" key="9">
    <source>
        <dbReference type="PROSITE" id="PS50113"/>
    </source>
</evidence>
<evidence type="ECO:0000256" key="3">
    <source>
        <dbReference type="ARBA" id="ARBA00022630"/>
    </source>
</evidence>
<dbReference type="EMBL" id="AB272580">
    <property type="protein sequence ID" value="BAF48778.1"/>
    <property type="molecule type" value="mRNA"/>
</dbReference>
<dbReference type="OrthoDB" id="432483at2759"/>
<dbReference type="NCBIfam" id="TIGR00229">
    <property type="entry name" value="sensory_box"/>
    <property type="match status" value="1"/>
</dbReference>
<keyword evidence="1" id="KW-0600">Photoreceptor protein</keyword>
<dbReference type="Gene3D" id="3.30.450.20">
    <property type="entry name" value="PAS domain"/>
    <property type="match status" value="1"/>
</dbReference>
<keyword evidence="3" id="KW-0285">Flavoprotein</keyword>
<dbReference type="InterPro" id="IPR001610">
    <property type="entry name" value="PAC"/>
</dbReference>
<evidence type="ECO:0000256" key="1">
    <source>
        <dbReference type="ARBA" id="ARBA00022543"/>
    </source>
</evidence>
<dbReference type="PANTHER" id="PTHR47429:SF8">
    <property type="entry name" value="PHOTOTROPIN-1-LIKE"/>
    <property type="match status" value="1"/>
</dbReference>
<evidence type="ECO:0000313" key="12">
    <source>
        <dbReference type="Proteomes" id="UP000244005"/>
    </source>
</evidence>
<feature type="region of interest" description="Disordered" evidence="7">
    <location>
        <begin position="70"/>
        <end position="101"/>
    </location>
</feature>
<dbReference type="PROSITE" id="PS50112">
    <property type="entry name" value="PAS"/>
    <property type="match status" value="1"/>
</dbReference>
<dbReference type="AlphaFoldDB" id="A4F246"/>
<dbReference type="GO" id="GO:0009881">
    <property type="term" value="F:photoreceptor activity"/>
    <property type="evidence" value="ECO:0007669"/>
    <property type="project" value="UniProtKB-KW"/>
</dbReference>
<feature type="region of interest" description="Disordered" evidence="7">
    <location>
        <begin position="535"/>
        <end position="573"/>
    </location>
</feature>
<protein>
    <submittedName>
        <fullName evidence="10">LOV domain-containing protein</fullName>
    </submittedName>
</protein>
<feature type="compositionally biased region" description="Basic and acidic residues" evidence="7">
    <location>
        <begin position="537"/>
        <end position="555"/>
    </location>
</feature>
<reference evidence="12" key="2">
    <citation type="journal article" date="2017" name="Cell">
        <title>Insights into land plant evolution garnered from the Marchantia polymorpha genome.</title>
        <authorList>
            <person name="Bowman J.L."/>
            <person name="Kohchi T."/>
            <person name="Yamato K.T."/>
            <person name="Jenkins J."/>
            <person name="Shu S."/>
            <person name="Ishizaki K."/>
            <person name="Yamaoka S."/>
            <person name="Nishihama R."/>
            <person name="Nakamura Y."/>
            <person name="Berger F."/>
            <person name="Adam C."/>
            <person name="Aki S.S."/>
            <person name="Althoff F."/>
            <person name="Araki T."/>
            <person name="Arteaga-Vazquez M.A."/>
            <person name="Balasubrmanian S."/>
            <person name="Barry K."/>
            <person name="Bauer D."/>
            <person name="Boehm C.R."/>
            <person name="Briginshaw L."/>
            <person name="Caballero-Perez J."/>
            <person name="Catarino B."/>
            <person name="Chen F."/>
            <person name="Chiyoda S."/>
            <person name="Chovatia M."/>
            <person name="Davies K.M."/>
            <person name="Delmans M."/>
            <person name="Demura T."/>
            <person name="Dierschke T."/>
            <person name="Dolan L."/>
            <person name="Dorantes-Acosta A.E."/>
            <person name="Eklund D.M."/>
            <person name="Florent S.N."/>
            <person name="Flores-Sandoval E."/>
            <person name="Fujiyama A."/>
            <person name="Fukuzawa H."/>
            <person name="Galik B."/>
            <person name="Grimanelli D."/>
            <person name="Grimwood J."/>
            <person name="Grossniklaus U."/>
            <person name="Hamada T."/>
            <person name="Haseloff J."/>
            <person name="Hetherington A.J."/>
            <person name="Higo A."/>
            <person name="Hirakawa Y."/>
            <person name="Hundley H.N."/>
            <person name="Ikeda Y."/>
            <person name="Inoue K."/>
            <person name="Inoue S.I."/>
            <person name="Ishida S."/>
            <person name="Jia Q."/>
            <person name="Kakita M."/>
            <person name="Kanazawa T."/>
            <person name="Kawai Y."/>
            <person name="Kawashima T."/>
            <person name="Kennedy M."/>
            <person name="Kinose K."/>
            <person name="Kinoshita T."/>
            <person name="Kohara Y."/>
            <person name="Koide E."/>
            <person name="Komatsu K."/>
            <person name="Kopischke S."/>
            <person name="Kubo M."/>
            <person name="Kyozuka J."/>
            <person name="Lagercrantz U."/>
            <person name="Lin S.S."/>
            <person name="Lindquist E."/>
            <person name="Lipzen A.M."/>
            <person name="Lu C.W."/>
            <person name="De Luna E."/>
            <person name="Martienssen R.A."/>
            <person name="Minamino N."/>
            <person name="Mizutani M."/>
            <person name="Mizutani M."/>
            <person name="Mochizuki N."/>
            <person name="Monte I."/>
            <person name="Mosher R."/>
            <person name="Nagasaki H."/>
            <person name="Nakagami H."/>
            <person name="Naramoto S."/>
            <person name="Nishitani K."/>
            <person name="Ohtani M."/>
            <person name="Okamoto T."/>
            <person name="Okumura M."/>
            <person name="Phillips J."/>
            <person name="Pollak B."/>
            <person name="Reinders A."/>
            <person name="Rovekamp M."/>
            <person name="Sano R."/>
            <person name="Sawa S."/>
            <person name="Schmid M.W."/>
            <person name="Shirakawa M."/>
            <person name="Solano R."/>
            <person name="Spunde A."/>
            <person name="Suetsugu N."/>
            <person name="Sugano S."/>
            <person name="Sugiyama A."/>
            <person name="Sun R."/>
            <person name="Suzuki Y."/>
            <person name="Takenaka M."/>
            <person name="Takezawa D."/>
            <person name="Tomogane H."/>
            <person name="Tsuzuki M."/>
            <person name="Ueda T."/>
            <person name="Umeda M."/>
            <person name="Ward J.M."/>
            <person name="Watanabe Y."/>
            <person name="Yazaki K."/>
            <person name="Yokoyama R."/>
            <person name="Yoshitake Y."/>
            <person name="Yotsui I."/>
            <person name="Zachgo S."/>
            <person name="Schmutz J."/>
        </authorList>
    </citation>
    <scope>NUCLEOTIDE SEQUENCE [LARGE SCALE GENOMIC DNA]</scope>
    <source>
        <strain evidence="12">Tak-1</strain>
    </source>
</reference>
<accession>A4F246</accession>
<dbReference type="Gramene" id="MpUg00050.1">
    <property type="protein sequence ID" value="MpUg00050.1.cds"/>
    <property type="gene ID" value="MpUg00050"/>
</dbReference>
<dbReference type="InterPro" id="IPR000014">
    <property type="entry name" value="PAS"/>
</dbReference>
<dbReference type="PROSITE" id="PS50113">
    <property type="entry name" value="PAC"/>
    <property type="match status" value="1"/>
</dbReference>
<dbReference type="InterPro" id="IPR035965">
    <property type="entry name" value="PAS-like_dom_sf"/>
</dbReference>